<feature type="transmembrane region" description="Helical" evidence="1">
    <location>
        <begin position="78"/>
        <end position="99"/>
    </location>
</feature>
<reference evidence="2" key="1">
    <citation type="submission" date="2014-08" db="EMBL/GenBank/DDBJ databases">
        <authorList>
            <person name="Senf B."/>
            <person name="Petzold A."/>
            <person name="Downie B.R."/>
            <person name="Koch P."/>
            <person name="Platzer M."/>
        </authorList>
    </citation>
    <scope>NUCLEOTIDE SEQUENCE [LARGE SCALE GENOMIC DNA]</scope>
    <source>
        <strain evidence="2">GRZ</strain>
    </source>
</reference>
<evidence type="ECO:0000256" key="1">
    <source>
        <dbReference type="SAM" id="Phobius"/>
    </source>
</evidence>
<keyword evidence="1" id="KW-0472">Membrane</keyword>
<reference evidence="2" key="3">
    <citation type="submission" date="2025-09" db="UniProtKB">
        <authorList>
            <consortium name="Ensembl"/>
        </authorList>
    </citation>
    <scope>IDENTIFICATION</scope>
</reference>
<evidence type="ECO:0000313" key="3">
    <source>
        <dbReference type="Proteomes" id="UP000694548"/>
    </source>
</evidence>
<name>A0A8C6NKN8_NOTFU</name>
<dbReference type="AlphaFoldDB" id="A0A8C6NKN8"/>
<keyword evidence="1" id="KW-0812">Transmembrane</keyword>
<sequence length="110" mass="12336">MAAVCVQAELRLRDGQNRTVGVVVGNGLSALRSGISELNAKVSQILTELVDRERPRGGCTRGELFLESRDNLFRVSNFGLGLFFIFIFFIIKCFLQFLVRHFGLGVDRSR</sequence>
<dbReference type="Ensembl" id="ENSNFUT00015008641.1">
    <property type="protein sequence ID" value="ENSNFUP00015008218.1"/>
    <property type="gene ID" value="ENSNFUG00015004026.1"/>
</dbReference>
<keyword evidence="3" id="KW-1185">Reference proteome</keyword>
<organism evidence="2 3">
    <name type="scientific">Nothobranchius furzeri</name>
    <name type="common">Turquoise killifish</name>
    <dbReference type="NCBI Taxonomy" id="105023"/>
    <lineage>
        <taxon>Eukaryota</taxon>
        <taxon>Metazoa</taxon>
        <taxon>Chordata</taxon>
        <taxon>Craniata</taxon>
        <taxon>Vertebrata</taxon>
        <taxon>Euteleostomi</taxon>
        <taxon>Actinopterygii</taxon>
        <taxon>Neopterygii</taxon>
        <taxon>Teleostei</taxon>
        <taxon>Neoteleostei</taxon>
        <taxon>Acanthomorphata</taxon>
        <taxon>Ovalentaria</taxon>
        <taxon>Atherinomorphae</taxon>
        <taxon>Cyprinodontiformes</taxon>
        <taxon>Nothobranchiidae</taxon>
        <taxon>Nothobranchius</taxon>
    </lineage>
</organism>
<proteinExistence type="predicted"/>
<evidence type="ECO:0000313" key="2">
    <source>
        <dbReference type="Ensembl" id="ENSNFUP00015008218.1"/>
    </source>
</evidence>
<reference evidence="2" key="2">
    <citation type="submission" date="2025-08" db="UniProtKB">
        <authorList>
            <consortium name="Ensembl"/>
        </authorList>
    </citation>
    <scope>IDENTIFICATION</scope>
</reference>
<dbReference type="Proteomes" id="UP000694548">
    <property type="component" value="Chromosome sgr04"/>
</dbReference>
<accession>A0A8C6NKN8</accession>
<keyword evidence="1" id="KW-1133">Transmembrane helix</keyword>
<dbReference type="GeneTree" id="ENSGT01020000234387"/>
<protein>
    <submittedName>
        <fullName evidence="2">Uncharacterized protein</fullName>
    </submittedName>
</protein>